<dbReference type="STRING" id="66420.A0A194Q2A4"/>
<feature type="compositionally biased region" description="Pro residues" evidence="4">
    <location>
        <begin position="110"/>
        <end position="128"/>
    </location>
</feature>
<keyword evidence="7" id="KW-1185">Reference proteome</keyword>
<name>A0A194Q2A4_PAPXU</name>
<dbReference type="GO" id="GO:0008010">
    <property type="term" value="F:structural constituent of chitin-based larval cuticle"/>
    <property type="evidence" value="ECO:0007669"/>
    <property type="project" value="TreeGrafter"/>
</dbReference>
<dbReference type="PANTHER" id="PTHR10380:SF173">
    <property type="entry name" value="CUTICULAR PROTEIN 47EF, ISOFORM C-RELATED"/>
    <property type="match status" value="1"/>
</dbReference>
<evidence type="ECO:0000256" key="1">
    <source>
        <dbReference type="ARBA" id="ARBA00022460"/>
    </source>
</evidence>
<reference evidence="6 7" key="1">
    <citation type="journal article" date="2015" name="Nat. Commun.">
        <title>Outbred genome sequencing and CRISPR/Cas9 gene editing in butterflies.</title>
        <authorList>
            <person name="Li X."/>
            <person name="Fan D."/>
            <person name="Zhang W."/>
            <person name="Liu G."/>
            <person name="Zhang L."/>
            <person name="Zhao L."/>
            <person name="Fang X."/>
            <person name="Chen L."/>
            <person name="Dong Y."/>
            <person name="Chen Y."/>
            <person name="Ding Y."/>
            <person name="Zhao R."/>
            <person name="Feng M."/>
            <person name="Zhu Y."/>
            <person name="Feng Y."/>
            <person name="Jiang X."/>
            <person name="Zhu D."/>
            <person name="Xiang H."/>
            <person name="Feng X."/>
            <person name="Li S."/>
            <person name="Wang J."/>
            <person name="Zhang G."/>
            <person name="Kronforst M.R."/>
            <person name="Wang W."/>
        </authorList>
    </citation>
    <scope>NUCLEOTIDE SEQUENCE [LARGE SCALE GENOMIC DNA]</scope>
    <source>
        <strain evidence="6">Ya'a_city_454_Px</strain>
        <tissue evidence="6">Whole body</tissue>
    </source>
</reference>
<dbReference type="InterPro" id="IPR000618">
    <property type="entry name" value="Insect_cuticle"/>
</dbReference>
<evidence type="ECO:0000256" key="4">
    <source>
        <dbReference type="SAM" id="MobiDB-lite"/>
    </source>
</evidence>
<dbReference type="PROSITE" id="PS51155">
    <property type="entry name" value="CHIT_BIND_RR_2"/>
    <property type="match status" value="1"/>
</dbReference>
<dbReference type="AlphaFoldDB" id="A0A194Q2A4"/>
<dbReference type="InterPro" id="IPR050468">
    <property type="entry name" value="Cuticle_Struct_Prot"/>
</dbReference>
<dbReference type="PRINTS" id="PR00947">
    <property type="entry name" value="CUTICLE"/>
</dbReference>
<dbReference type="Proteomes" id="UP000053268">
    <property type="component" value="Unassembled WGS sequence"/>
</dbReference>
<feature type="transmembrane region" description="Helical" evidence="5">
    <location>
        <begin position="49"/>
        <end position="67"/>
    </location>
</feature>
<feature type="compositionally biased region" description="Polar residues" evidence="4">
    <location>
        <begin position="129"/>
        <end position="183"/>
    </location>
</feature>
<dbReference type="PROSITE" id="PS00233">
    <property type="entry name" value="CHIT_BIND_RR_1"/>
    <property type="match status" value="1"/>
</dbReference>
<evidence type="ECO:0000256" key="5">
    <source>
        <dbReference type="SAM" id="Phobius"/>
    </source>
</evidence>
<feature type="compositionally biased region" description="Basic and acidic residues" evidence="4">
    <location>
        <begin position="350"/>
        <end position="364"/>
    </location>
</feature>
<feature type="compositionally biased region" description="Low complexity" evidence="4">
    <location>
        <begin position="185"/>
        <end position="237"/>
    </location>
</feature>
<keyword evidence="5" id="KW-0472">Membrane</keyword>
<dbReference type="Pfam" id="PF00379">
    <property type="entry name" value="Chitin_bind_4"/>
    <property type="match status" value="1"/>
</dbReference>
<keyword evidence="2" id="KW-0732">Signal</keyword>
<feature type="compositionally biased region" description="Low complexity" evidence="4">
    <location>
        <begin position="371"/>
        <end position="451"/>
    </location>
</feature>
<dbReference type="GO" id="GO:0062129">
    <property type="term" value="C:chitin-based extracellular matrix"/>
    <property type="evidence" value="ECO:0007669"/>
    <property type="project" value="TreeGrafter"/>
</dbReference>
<feature type="region of interest" description="Disordered" evidence="4">
    <location>
        <begin position="109"/>
        <end position="262"/>
    </location>
</feature>
<evidence type="ECO:0000256" key="3">
    <source>
        <dbReference type="PROSITE-ProRule" id="PRU00497"/>
    </source>
</evidence>
<keyword evidence="1 3" id="KW-0193">Cuticle</keyword>
<gene>
    <name evidence="6" type="ORF">RR46_02585</name>
</gene>
<keyword evidence="5" id="KW-0812">Transmembrane</keyword>
<feature type="compositionally biased region" description="Low complexity" evidence="4">
    <location>
        <begin position="245"/>
        <end position="256"/>
    </location>
</feature>
<evidence type="ECO:0000256" key="2">
    <source>
        <dbReference type="ARBA" id="ARBA00022729"/>
    </source>
</evidence>
<dbReference type="EMBL" id="KQ459564">
    <property type="protein sequence ID" value="KPI99671.1"/>
    <property type="molecule type" value="Genomic_DNA"/>
</dbReference>
<sequence length="458" mass="52300">MHPLIRKVHFHFPSLPYKKKGGKGKTTKLFLRDAHSSYEKRNCFHFTPVFYVVLVFITAAFLALTFASEEPEANFEDQDVSATEELFKYDQVAAQSGVRNNFAQYYQPTAAPPPYVPPSQTPQRPWNPSPSNYIPSQSTPTQNFGNYVPTSTPIPVSNYVPSQSTVNIPTSSNYIPPTQSYYPVQNDPPQNTWNQNQQQGNHGRPQNNYVSPQNSWNNNNWQNNNWNQQQQPQQPQRPQQPQPVPTTTTTSSTPTVAVIKNEQSYGENGSYKYEYEIADGTHVGEEGYFTNPKATDESIVKKGWYSFTDNNGKVYTVTYWADESGYHATGDHLPTPPPVPPAIQAAIDQNAKEEAAKAEAEKNKQPTQSVNPPQMYPQQTQNPQQVYYPQQTQKPVYYPQQTQTPMQPTQQPAVYPQQPQQTYYPQQQQTYYPQQNQQTYYPQQTQPQQNYHQSGYGK</sequence>
<dbReference type="InterPro" id="IPR031311">
    <property type="entry name" value="CHIT_BIND_RR_consensus"/>
</dbReference>
<evidence type="ECO:0000313" key="6">
    <source>
        <dbReference type="EMBL" id="KPI99671.1"/>
    </source>
</evidence>
<feature type="region of interest" description="Disordered" evidence="4">
    <location>
        <begin position="349"/>
        <end position="458"/>
    </location>
</feature>
<accession>A0A194Q2A4</accession>
<keyword evidence="5" id="KW-1133">Transmembrane helix</keyword>
<dbReference type="PANTHER" id="PTHR10380">
    <property type="entry name" value="CUTICLE PROTEIN"/>
    <property type="match status" value="1"/>
</dbReference>
<organism evidence="6 7">
    <name type="scientific">Papilio xuthus</name>
    <name type="common">Asian swallowtail butterfly</name>
    <dbReference type="NCBI Taxonomy" id="66420"/>
    <lineage>
        <taxon>Eukaryota</taxon>
        <taxon>Metazoa</taxon>
        <taxon>Ecdysozoa</taxon>
        <taxon>Arthropoda</taxon>
        <taxon>Hexapoda</taxon>
        <taxon>Insecta</taxon>
        <taxon>Pterygota</taxon>
        <taxon>Neoptera</taxon>
        <taxon>Endopterygota</taxon>
        <taxon>Lepidoptera</taxon>
        <taxon>Glossata</taxon>
        <taxon>Ditrysia</taxon>
        <taxon>Papilionoidea</taxon>
        <taxon>Papilionidae</taxon>
        <taxon>Papilioninae</taxon>
        <taxon>Papilio</taxon>
    </lineage>
</organism>
<proteinExistence type="predicted"/>
<protein>
    <submittedName>
        <fullName evidence="6">Endocuticle structural glycoprotein SgAbd-1</fullName>
    </submittedName>
</protein>
<evidence type="ECO:0000313" key="7">
    <source>
        <dbReference type="Proteomes" id="UP000053268"/>
    </source>
</evidence>